<dbReference type="Proteomes" id="UP001476798">
    <property type="component" value="Unassembled WGS sequence"/>
</dbReference>
<proteinExistence type="predicted"/>
<reference evidence="1 2" key="1">
    <citation type="submission" date="2021-06" db="EMBL/GenBank/DDBJ databases">
        <authorList>
            <person name="Palmer J.M."/>
        </authorList>
    </citation>
    <scope>NUCLEOTIDE SEQUENCE [LARGE SCALE GENOMIC DNA]</scope>
    <source>
        <strain evidence="1 2">GA_2019</strain>
        <tissue evidence="1">Muscle</tissue>
    </source>
</reference>
<name>A0ABV0NW00_9TELE</name>
<protein>
    <submittedName>
        <fullName evidence="1">Uncharacterized protein</fullName>
    </submittedName>
</protein>
<comment type="caution">
    <text evidence="1">The sequence shown here is derived from an EMBL/GenBank/DDBJ whole genome shotgun (WGS) entry which is preliminary data.</text>
</comment>
<organism evidence="1 2">
    <name type="scientific">Goodea atripinnis</name>
    <dbReference type="NCBI Taxonomy" id="208336"/>
    <lineage>
        <taxon>Eukaryota</taxon>
        <taxon>Metazoa</taxon>
        <taxon>Chordata</taxon>
        <taxon>Craniata</taxon>
        <taxon>Vertebrata</taxon>
        <taxon>Euteleostomi</taxon>
        <taxon>Actinopterygii</taxon>
        <taxon>Neopterygii</taxon>
        <taxon>Teleostei</taxon>
        <taxon>Neoteleostei</taxon>
        <taxon>Acanthomorphata</taxon>
        <taxon>Ovalentaria</taxon>
        <taxon>Atherinomorphae</taxon>
        <taxon>Cyprinodontiformes</taxon>
        <taxon>Goodeidae</taxon>
        <taxon>Goodea</taxon>
    </lineage>
</organism>
<evidence type="ECO:0000313" key="2">
    <source>
        <dbReference type="Proteomes" id="UP001476798"/>
    </source>
</evidence>
<accession>A0ABV0NW00</accession>
<dbReference type="EMBL" id="JAHRIO010051729">
    <property type="protein sequence ID" value="MEQ2175606.1"/>
    <property type="molecule type" value="Genomic_DNA"/>
</dbReference>
<sequence>MILTDSDHTSGSNIQPSIHMPIYLQPVNDRHQTTINLISVAINEQKKKTFHSIYTLTLVHAIKLTDCYVGCVPTQSPQACVYLHPTLRLSTQALKRSLISLDEPLM</sequence>
<gene>
    <name evidence="1" type="ORF">GOODEAATRI_019608</name>
</gene>
<keyword evidence="2" id="KW-1185">Reference proteome</keyword>
<evidence type="ECO:0000313" key="1">
    <source>
        <dbReference type="EMBL" id="MEQ2175606.1"/>
    </source>
</evidence>